<dbReference type="RefSeq" id="XP_016615655.1">
    <property type="nucleotide sequence ID" value="XM_016768187.1"/>
</dbReference>
<evidence type="ECO:0000256" key="1">
    <source>
        <dbReference type="SAM" id="MobiDB-lite"/>
    </source>
</evidence>
<name>A0A0D2EG30_CLAB1</name>
<keyword evidence="2" id="KW-0812">Transmembrane</keyword>
<dbReference type="GeneID" id="27703398"/>
<organism evidence="3 4">
    <name type="scientific">Cladophialophora bantiana (strain ATCC 10958 / CBS 173.52 / CDC B-1940 / NIH 8579)</name>
    <name type="common">Xylohypha bantiana</name>
    <dbReference type="NCBI Taxonomy" id="1442370"/>
    <lineage>
        <taxon>Eukaryota</taxon>
        <taxon>Fungi</taxon>
        <taxon>Dikarya</taxon>
        <taxon>Ascomycota</taxon>
        <taxon>Pezizomycotina</taxon>
        <taxon>Eurotiomycetes</taxon>
        <taxon>Chaetothyriomycetidae</taxon>
        <taxon>Chaetothyriales</taxon>
        <taxon>Herpotrichiellaceae</taxon>
        <taxon>Cladophialophora</taxon>
    </lineage>
</organism>
<evidence type="ECO:0000256" key="2">
    <source>
        <dbReference type="SAM" id="Phobius"/>
    </source>
</evidence>
<evidence type="ECO:0000313" key="3">
    <source>
        <dbReference type="EMBL" id="KIW88986.1"/>
    </source>
</evidence>
<dbReference type="EMBL" id="KN846997">
    <property type="protein sequence ID" value="KIW88986.1"/>
    <property type="molecule type" value="Genomic_DNA"/>
</dbReference>
<gene>
    <name evidence="3" type="ORF">Z519_10470</name>
</gene>
<dbReference type="Proteomes" id="UP000053789">
    <property type="component" value="Unassembled WGS sequence"/>
</dbReference>
<keyword evidence="2" id="KW-0472">Membrane</keyword>
<sequence>MPLVSLQHSTTFRQTQSSSSLLSFLWSVTPGTILSASLLFPQVKADEESWDPDGSEYCLEDQEVPDTSEEEPTEDGDGDGPEATVQGQKAEINPYHTDARQGSYFLRRALFAAGACLGLMHAWNWFMNSSKPVGLWVR</sequence>
<dbReference type="HOGENOM" id="CLU_1855053_0_0_1"/>
<feature type="transmembrane region" description="Helical" evidence="2">
    <location>
        <begin position="109"/>
        <end position="126"/>
    </location>
</feature>
<evidence type="ECO:0000313" key="4">
    <source>
        <dbReference type="Proteomes" id="UP000053789"/>
    </source>
</evidence>
<dbReference type="AlphaFoldDB" id="A0A0D2EG30"/>
<keyword evidence="4" id="KW-1185">Reference proteome</keyword>
<reference evidence="3" key="1">
    <citation type="submission" date="2015-01" db="EMBL/GenBank/DDBJ databases">
        <title>The Genome Sequence of Cladophialophora bantiana CBS 173.52.</title>
        <authorList>
            <consortium name="The Broad Institute Genomics Platform"/>
            <person name="Cuomo C."/>
            <person name="de Hoog S."/>
            <person name="Gorbushina A."/>
            <person name="Stielow B."/>
            <person name="Teixiera M."/>
            <person name="Abouelleil A."/>
            <person name="Chapman S.B."/>
            <person name="Priest M."/>
            <person name="Young S.K."/>
            <person name="Wortman J."/>
            <person name="Nusbaum C."/>
            <person name="Birren B."/>
        </authorList>
    </citation>
    <scope>NUCLEOTIDE SEQUENCE [LARGE SCALE GENOMIC DNA]</scope>
    <source>
        <strain evidence="3">CBS 173.52</strain>
    </source>
</reference>
<feature type="transmembrane region" description="Helical" evidence="2">
    <location>
        <begin position="20"/>
        <end position="40"/>
    </location>
</feature>
<dbReference type="VEuPathDB" id="FungiDB:Z519_10470"/>
<accession>A0A0D2EG30</accession>
<protein>
    <submittedName>
        <fullName evidence="3">Uncharacterized protein</fullName>
    </submittedName>
</protein>
<feature type="compositionally biased region" description="Acidic residues" evidence="1">
    <location>
        <begin position="48"/>
        <end position="80"/>
    </location>
</feature>
<keyword evidence="2" id="KW-1133">Transmembrane helix</keyword>
<feature type="region of interest" description="Disordered" evidence="1">
    <location>
        <begin position="47"/>
        <end position="93"/>
    </location>
</feature>
<proteinExistence type="predicted"/>